<dbReference type="AlphaFoldDB" id="A0A811K3C2"/>
<sequence>MLYLFNNLLTFLVSVSGFNANSDSFSPAEIVPDSPVAWQAPAEHQPAGEEVGVSGGFGLNVQETPVSWMAGSAVRPLRSLASVLGLTLSPEVNQDASPRPPIATVEGWSSPDHTMVPPPGSPFLGEPGLAQLQGPSRRDKTPPARPHPYKRWGRSPRQASPSDLPGPSGWLMTSTPVGATVWHSVDQVSRQILKRSSYIT</sequence>
<feature type="chain" id="PRO_5036220869" evidence="2">
    <location>
        <begin position="18"/>
        <end position="200"/>
    </location>
</feature>
<proteinExistence type="predicted"/>
<evidence type="ECO:0000313" key="4">
    <source>
        <dbReference type="Proteomes" id="UP000614601"/>
    </source>
</evidence>
<protein>
    <submittedName>
        <fullName evidence="3">Uncharacterized protein</fullName>
    </submittedName>
</protein>
<keyword evidence="4" id="KW-1185">Reference proteome</keyword>
<dbReference type="EMBL" id="CAJFDH010000002">
    <property type="protein sequence ID" value="CAD5210305.1"/>
    <property type="molecule type" value="Genomic_DNA"/>
</dbReference>
<organism evidence="3 4">
    <name type="scientific">Bursaphelenchus okinawaensis</name>
    <dbReference type="NCBI Taxonomy" id="465554"/>
    <lineage>
        <taxon>Eukaryota</taxon>
        <taxon>Metazoa</taxon>
        <taxon>Ecdysozoa</taxon>
        <taxon>Nematoda</taxon>
        <taxon>Chromadorea</taxon>
        <taxon>Rhabditida</taxon>
        <taxon>Tylenchina</taxon>
        <taxon>Tylenchomorpha</taxon>
        <taxon>Aphelenchoidea</taxon>
        <taxon>Aphelenchoididae</taxon>
        <taxon>Bursaphelenchus</taxon>
    </lineage>
</organism>
<evidence type="ECO:0000256" key="1">
    <source>
        <dbReference type="SAM" id="MobiDB-lite"/>
    </source>
</evidence>
<dbReference type="EMBL" id="CAJFCW020000002">
    <property type="protein sequence ID" value="CAG9091073.1"/>
    <property type="molecule type" value="Genomic_DNA"/>
</dbReference>
<reference evidence="3" key="1">
    <citation type="submission" date="2020-09" db="EMBL/GenBank/DDBJ databases">
        <authorList>
            <person name="Kikuchi T."/>
        </authorList>
    </citation>
    <scope>NUCLEOTIDE SEQUENCE</scope>
    <source>
        <strain evidence="3">SH1</strain>
    </source>
</reference>
<dbReference type="Proteomes" id="UP000783686">
    <property type="component" value="Unassembled WGS sequence"/>
</dbReference>
<evidence type="ECO:0000313" key="3">
    <source>
        <dbReference type="EMBL" id="CAD5210305.1"/>
    </source>
</evidence>
<comment type="caution">
    <text evidence="3">The sequence shown here is derived from an EMBL/GenBank/DDBJ whole genome shotgun (WGS) entry which is preliminary data.</text>
</comment>
<feature type="region of interest" description="Disordered" evidence="1">
    <location>
        <begin position="91"/>
        <end position="175"/>
    </location>
</feature>
<feature type="signal peptide" evidence="2">
    <location>
        <begin position="1"/>
        <end position="17"/>
    </location>
</feature>
<keyword evidence="2" id="KW-0732">Signal</keyword>
<accession>A0A811K3C2</accession>
<gene>
    <name evidence="3" type="ORF">BOKJ2_LOCUS3121</name>
</gene>
<evidence type="ECO:0000256" key="2">
    <source>
        <dbReference type="SAM" id="SignalP"/>
    </source>
</evidence>
<name>A0A811K3C2_9BILA</name>
<dbReference type="Proteomes" id="UP000614601">
    <property type="component" value="Unassembled WGS sequence"/>
</dbReference>